<name>A0ABR6VEW5_9FIRM</name>
<evidence type="ECO:0000256" key="1">
    <source>
        <dbReference type="SAM" id="Phobius"/>
    </source>
</evidence>
<feature type="transmembrane region" description="Helical" evidence="1">
    <location>
        <begin position="31"/>
        <end position="55"/>
    </location>
</feature>
<keyword evidence="1" id="KW-0472">Membrane</keyword>
<comment type="caution">
    <text evidence="3">The sequence shown here is derived from an EMBL/GenBank/DDBJ whole genome shotgun (WGS) entry which is preliminary data.</text>
</comment>
<evidence type="ECO:0000313" key="3">
    <source>
        <dbReference type="EMBL" id="MBC3535676.1"/>
    </source>
</evidence>
<dbReference type="Proteomes" id="UP000606870">
    <property type="component" value="Unassembled WGS sequence"/>
</dbReference>
<evidence type="ECO:0000256" key="2">
    <source>
        <dbReference type="SAM" id="SignalP"/>
    </source>
</evidence>
<sequence length="71" mass="7013">MKKFTMLASSGAAGTAFLSSAAETASGAAPLCNGICGTCGGGCVIAIAAVAWMGATAFYKKKHKEGDADHE</sequence>
<evidence type="ECO:0000313" key="4">
    <source>
        <dbReference type="Proteomes" id="UP000606870"/>
    </source>
</evidence>
<reference evidence="3 4" key="1">
    <citation type="submission" date="2020-08" db="EMBL/GenBank/DDBJ databases">
        <authorList>
            <person name="Liu C."/>
            <person name="Sun Q."/>
        </authorList>
    </citation>
    <scope>NUCLEOTIDE SEQUENCE [LARGE SCALE GENOMIC DNA]</scope>
    <source>
        <strain evidence="3 4">NSJ-59</strain>
    </source>
</reference>
<keyword evidence="1" id="KW-1133">Transmembrane helix</keyword>
<accession>A0ABR6VEW5</accession>
<gene>
    <name evidence="3" type="ORF">H8J70_00140</name>
</gene>
<feature type="signal peptide" evidence="2">
    <location>
        <begin position="1"/>
        <end position="21"/>
    </location>
</feature>
<keyword evidence="4" id="KW-1185">Reference proteome</keyword>
<keyword evidence="1" id="KW-0812">Transmembrane</keyword>
<keyword evidence="2" id="KW-0732">Signal</keyword>
<protein>
    <submittedName>
        <fullName evidence="3">Uncharacterized protein</fullName>
    </submittedName>
</protein>
<dbReference type="EMBL" id="JACOGK010000001">
    <property type="protein sequence ID" value="MBC3535676.1"/>
    <property type="molecule type" value="Genomic_DNA"/>
</dbReference>
<feature type="chain" id="PRO_5045202974" evidence="2">
    <location>
        <begin position="22"/>
        <end position="71"/>
    </location>
</feature>
<dbReference type="RefSeq" id="WP_186501738.1">
    <property type="nucleotide sequence ID" value="NZ_JACOGK010000001.1"/>
</dbReference>
<proteinExistence type="predicted"/>
<organism evidence="3 4">
    <name type="scientific">Megasphaera hominis</name>
    <dbReference type="NCBI Taxonomy" id="159836"/>
    <lineage>
        <taxon>Bacteria</taxon>
        <taxon>Bacillati</taxon>
        <taxon>Bacillota</taxon>
        <taxon>Negativicutes</taxon>
        <taxon>Veillonellales</taxon>
        <taxon>Veillonellaceae</taxon>
        <taxon>Megasphaera</taxon>
    </lineage>
</organism>